<dbReference type="EMBL" id="JAIWYP010000008">
    <property type="protein sequence ID" value="KAH3785082.1"/>
    <property type="molecule type" value="Genomic_DNA"/>
</dbReference>
<evidence type="ECO:0000259" key="2">
    <source>
        <dbReference type="Pfam" id="PF26129"/>
    </source>
</evidence>
<dbReference type="AlphaFoldDB" id="A0A9D4ERL1"/>
<proteinExistence type="predicted"/>
<dbReference type="Pfam" id="PF26129">
    <property type="entry name" value="Vwde"/>
    <property type="match status" value="1"/>
</dbReference>
<accession>A0A9D4ERL1</accession>
<reference evidence="3" key="1">
    <citation type="journal article" date="2019" name="bioRxiv">
        <title>The Genome of the Zebra Mussel, Dreissena polymorpha: A Resource for Invasive Species Research.</title>
        <authorList>
            <person name="McCartney M.A."/>
            <person name="Auch B."/>
            <person name="Kono T."/>
            <person name="Mallez S."/>
            <person name="Zhang Y."/>
            <person name="Obille A."/>
            <person name="Becker A."/>
            <person name="Abrahante J.E."/>
            <person name="Garbe J."/>
            <person name="Badalamenti J.P."/>
            <person name="Herman A."/>
            <person name="Mangelson H."/>
            <person name="Liachko I."/>
            <person name="Sullivan S."/>
            <person name="Sone E.D."/>
            <person name="Koren S."/>
            <person name="Silverstein K.A.T."/>
            <person name="Beckman K.B."/>
            <person name="Gohl D.M."/>
        </authorList>
    </citation>
    <scope>NUCLEOTIDE SEQUENCE</scope>
    <source>
        <strain evidence="3">Duluth1</strain>
        <tissue evidence="3">Whole animal</tissue>
    </source>
</reference>
<dbReference type="Proteomes" id="UP000828390">
    <property type="component" value="Unassembled WGS sequence"/>
</dbReference>
<keyword evidence="1" id="KW-0472">Membrane</keyword>
<dbReference type="InterPro" id="IPR058727">
    <property type="entry name" value="Helical_Vwde"/>
</dbReference>
<reference evidence="3" key="2">
    <citation type="submission" date="2020-11" db="EMBL/GenBank/DDBJ databases">
        <authorList>
            <person name="McCartney M.A."/>
            <person name="Auch B."/>
            <person name="Kono T."/>
            <person name="Mallez S."/>
            <person name="Becker A."/>
            <person name="Gohl D.M."/>
            <person name="Silverstein K.A.T."/>
            <person name="Koren S."/>
            <person name="Bechman K.B."/>
            <person name="Herman A."/>
            <person name="Abrahante J.E."/>
            <person name="Garbe J."/>
        </authorList>
    </citation>
    <scope>NUCLEOTIDE SEQUENCE</scope>
    <source>
        <strain evidence="3">Duluth1</strain>
        <tissue evidence="3">Whole animal</tissue>
    </source>
</reference>
<sequence length="435" mass="50056">MLTFDGLAYENQNFGTFDVYIHTDYYQKVTLPSGTYVDIHIYGALMNVFVYPSVADFKKTSGLSGLFDGATTNDRLNRPGSNHPDPNISWIVNAADNLFDEDVLLQPWADQYRFLKRRDANGRYQPTDKGDFHKTVQLAFVSNYRNTFIERKKREIKVYTEETAWRDWMQLLNTIAFQKCSNVSGLDFTATIKHCILDALITGTMKWTMLHLETIKSLCLQQVIIQKIPPKVDLFGITVKCRIEPQENDSINELLPEGNYQVAGVRQTYMEVSCPFEQSEERTVNDEADIDDIVDKISFSNDGVNFSEEDTLIVYDSACDICRRVEGFIECRTENDYCVTNEKCYALGDIFGSYIFGETGEEPAAWQPGFEDFTKSPVEEDLTEYPVEGLRHVYALFVSLMVMKLKIYFVHVFLEIKLLTAVYIVWFAEEIIFET</sequence>
<keyword evidence="4" id="KW-1185">Reference proteome</keyword>
<name>A0A9D4ERL1_DREPO</name>
<feature type="domain" description="Vwde helical" evidence="2">
    <location>
        <begin position="171"/>
        <end position="223"/>
    </location>
</feature>
<keyword evidence="1" id="KW-1133">Transmembrane helix</keyword>
<feature type="transmembrane region" description="Helical" evidence="1">
    <location>
        <begin position="407"/>
        <end position="428"/>
    </location>
</feature>
<keyword evidence="1" id="KW-0812">Transmembrane</keyword>
<protein>
    <recommendedName>
        <fullName evidence="2">Vwde helical domain-containing protein</fullName>
    </recommendedName>
</protein>
<comment type="caution">
    <text evidence="3">The sequence shown here is derived from an EMBL/GenBank/DDBJ whole genome shotgun (WGS) entry which is preliminary data.</text>
</comment>
<gene>
    <name evidence="3" type="ORF">DPMN_163165</name>
</gene>
<evidence type="ECO:0000313" key="3">
    <source>
        <dbReference type="EMBL" id="KAH3785082.1"/>
    </source>
</evidence>
<organism evidence="3 4">
    <name type="scientific">Dreissena polymorpha</name>
    <name type="common">Zebra mussel</name>
    <name type="synonym">Mytilus polymorpha</name>
    <dbReference type="NCBI Taxonomy" id="45954"/>
    <lineage>
        <taxon>Eukaryota</taxon>
        <taxon>Metazoa</taxon>
        <taxon>Spiralia</taxon>
        <taxon>Lophotrochozoa</taxon>
        <taxon>Mollusca</taxon>
        <taxon>Bivalvia</taxon>
        <taxon>Autobranchia</taxon>
        <taxon>Heteroconchia</taxon>
        <taxon>Euheterodonta</taxon>
        <taxon>Imparidentia</taxon>
        <taxon>Neoheterodontei</taxon>
        <taxon>Myida</taxon>
        <taxon>Dreissenoidea</taxon>
        <taxon>Dreissenidae</taxon>
        <taxon>Dreissena</taxon>
    </lineage>
</organism>
<evidence type="ECO:0000256" key="1">
    <source>
        <dbReference type="SAM" id="Phobius"/>
    </source>
</evidence>
<evidence type="ECO:0000313" key="4">
    <source>
        <dbReference type="Proteomes" id="UP000828390"/>
    </source>
</evidence>